<proteinExistence type="predicted"/>
<evidence type="ECO:0000313" key="1">
    <source>
        <dbReference type="EMBL" id="JAH24667.1"/>
    </source>
</evidence>
<organism evidence="1">
    <name type="scientific">Anguilla anguilla</name>
    <name type="common">European freshwater eel</name>
    <name type="synonym">Muraena anguilla</name>
    <dbReference type="NCBI Taxonomy" id="7936"/>
    <lineage>
        <taxon>Eukaryota</taxon>
        <taxon>Metazoa</taxon>
        <taxon>Chordata</taxon>
        <taxon>Craniata</taxon>
        <taxon>Vertebrata</taxon>
        <taxon>Euteleostomi</taxon>
        <taxon>Actinopterygii</taxon>
        <taxon>Neopterygii</taxon>
        <taxon>Teleostei</taxon>
        <taxon>Anguilliformes</taxon>
        <taxon>Anguillidae</taxon>
        <taxon>Anguilla</taxon>
    </lineage>
</organism>
<accession>A0A0E9R7A7</accession>
<dbReference type="EMBL" id="GBXM01083910">
    <property type="protein sequence ID" value="JAH24667.1"/>
    <property type="molecule type" value="Transcribed_RNA"/>
</dbReference>
<reference evidence="1" key="1">
    <citation type="submission" date="2014-11" db="EMBL/GenBank/DDBJ databases">
        <authorList>
            <person name="Amaro Gonzalez C."/>
        </authorList>
    </citation>
    <scope>NUCLEOTIDE SEQUENCE</scope>
</reference>
<name>A0A0E9R7A7_ANGAN</name>
<sequence>MQYRDKRYQNRPS</sequence>
<protein>
    <submittedName>
        <fullName evidence="1">Uncharacterized protein</fullName>
    </submittedName>
</protein>
<reference evidence="1" key="2">
    <citation type="journal article" date="2015" name="Fish Shellfish Immunol.">
        <title>Early steps in the European eel (Anguilla anguilla)-Vibrio vulnificus interaction in the gills: Role of the RtxA13 toxin.</title>
        <authorList>
            <person name="Callol A."/>
            <person name="Pajuelo D."/>
            <person name="Ebbesson L."/>
            <person name="Teles M."/>
            <person name="MacKenzie S."/>
            <person name="Amaro C."/>
        </authorList>
    </citation>
    <scope>NUCLEOTIDE SEQUENCE</scope>
</reference>